<dbReference type="Proteomes" id="UP000276215">
    <property type="component" value="Unassembled WGS sequence"/>
</dbReference>
<keyword evidence="3" id="KW-1185">Reference proteome</keyword>
<dbReference type="AlphaFoldDB" id="A0A3N4JP63"/>
<organism evidence="2 3">
    <name type="scientific">Choiromyces venosus 120613-1</name>
    <dbReference type="NCBI Taxonomy" id="1336337"/>
    <lineage>
        <taxon>Eukaryota</taxon>
        <taxon>Fungi</taxon>
        <taxon>Dikarya</taxon>
        <taxon>Ascomycota</taxon>
        <taxon>Pezizomycotina</taxon>
        <taxon>Pezizomycetes</taxon>
        <taxon>Pezizales</taxon>
        <taxon>Tuberaceae</taxon>
        <taxon>Choiromyces</taxon>
    </lineage>
</organism>
<evidence type="ECO:0000313" key="2">
    <source>
        <dbReference type="EMBL" id="RPB00060.1"/>
    </source>
</evidence>
<evidence type="ECO:0000313" key="3">
    <source>
        <dbReference type="Proteomes" id="UP000276215"/>
    </source>
</evidence>
<sequence length="86" mass="9499">MIGLFLPFSQQLSLLLKLVELSLALTPTRASTLLNFAIQYLAFPPTPLNPYSVLQSLRLYAPSLLESLLPKQKKAPSIPTSPFSSR</sequence>
<evidence type="ECO:0000256" key="1">
    <source>
        <dbReference type="SAM" id="SignalP"/>
    </source>
</evidence>
<keyword evidence="1" id="KW-0732">Signal</keyword>
<feature type="signal peptide" evidence="1">
    <location>
        <begin position="1"/>
        <end position="24"/>
    </location>
</feature>
<gene>
    <name evidence="2" type="ORF">L873DRAFT_1903174</name>
</gene>
<protein>
    <submittedName>
        <fullName evidence="2">Uncharacterized protein</fullName>
    </submittedName>
</protein>
<dbReference type="EMBL" id="ML120383">
    <property type="protein sequence ID" value="RPB00060.1"/>
    <property type="molecule type" value="Genomic_DNA"/>
</dbReference>
<name>A0A3N4JP63_9PEZI</name>
<proteinExistence type="predicted"/>
<accession>A0A3N4JP63</accession>
<feature type="chain" id="PRO_5017955255" evidence="1">
    <location>
        <begin position="25"/>
        <end position="86"/>
    </location>
</feature>
<reference evidence="2 3" key="1">
    <citation type="journal article" date="2018" name="Nat. Ecol. Evol.">
        <title>Pezizomycetes genomes reveal the molecular basis of ectomycorrhizal truffle lifestyle.</title>
        <authorList>
            <person name="Murat C."/>
            <person name="Payen T."/>
            <person name="Noel B."/>
            <person name="Kuo A."/>
            <person name="Morin E."/>
            <person name="Chen J."/>
            <person name="Kohler A."/>
            <person name="Krizsan K."/>
            <person name="Balestrini R."/>
            <person name="Da Silva C."/>
            <person name="Montanini B."/>
            <person name="Hainaut M."/>
            <person name="Levati E."/>
            <person name="Barry K.W."/>
            <person name="Belfiori B."/>
            <person name="Cichocki N."/>
            <person name="Clum A."/>
            <person name="Dockter R.B."/>
            <person name="Fauchery L."/>
            <person name="Guy J."/>
            <person name="Iotti M."/>
            <person name="Le Tacon F."/>
            <person name="Lindquist E.A."/>
            <person name="Lipzen A."/>
            <person name="Malagnac F."/>
            <person name="Mello A."/>
            <person name="Molinier V."/>
            <person name="Miyauchi S."/>
            <person name="Poulain J."/>
            <person name="Riccioni C."/>
            <person name="Rubini A."/>
            <person name="Sitrit Y."/>
            <person name="Splivallo R."/>
            <person name="Traeger S."/>
            <person name="Wang M."/>
            <person name="Zifcakova L."/>
            <person name="Wipf D."/>
            <person name="Zambonelli A."/>
            <person name="Paolocci F."/>
            <person name="Nowrousian M."/>
            <person name="Ottonello S."/>
            <person name="Baldrian P."/>
            <person name="Spatafora J.W."/>
            <person name="Henrissat B."/>
            <person name="Nagy L.G."/>
            <person name="Aury J.M."/>
            <person name="Wincker P."/>
            <person name="Grigoriev I.V."/>
            <person name="Bonfante P."/>
            <person name="Martin F.M."/>
        </authorList>
    </citation>
    <scope>NUCLEOTIDE SEQUENCE [LARGE SCALE GENOMIC DNA]</scope>
    <source>
        <strain evidence="2 3">120613-1</strain>
    </source>
</reference>